<comment type="caution">
    <text evidence="1">The sequence shown here is derived from an EMBL/GenBank/DDBJ whole genome shotgun (WGS) entry which is preliminary data.</text>
</comment>
<keyword evidence="2" id="KW-1185">Reference proteome</keyword>
<dbReference type="AlphaFoldDB" id="A0AA37BQS7"/>
<proteinExistence type="predicted"/>
<organism evidence="1 2">
    <name type="scientific">Thermogymnomonas acidicola</name>
    <dbReference type="NCBI Taxonomy" id="399579"/>
    <lineage>
        <taxon>Archaea</taxon>
        <taxon>Methanobacteriati</taxon>
        <taxon>Thermoplasmatota</taxon>
        <taxon>Thermoplasmata</taxon>
        <taxon>Thermoplasmatales</taxon>
        <taxon>Thermogymnomonas</taxon>
    </lineage>
</organism>
<dbReference type="EMBL" id="BMNY01000001">
    <property type="protein sequence ID" value="GGM71777.1"/>
    <property type="molecule type" value="Genomic_DNA"/>
</dbReference>
<evidence type="ECO:0000313" key="1">
    <source>
        <dbReference type="EMBL" id="GGM71777.1"/>
    </source>
</evidence>
<evidence type="ECO:0000313" key="2">
    <source>
        <dbReference type="Proteomes" id="UP000632195"/>
    </source>
</evidence>
<reference evidence="1" key="2">
    <citation type="submission" date="2022-09" db="EMBL/GenBank/DDBJ databases">
        <authorList>
            <person name="Sun Q."/>
            <person name="Ohkuma M."/>
        </authorList>
    </citation>
    <scope>NUCLEOTIDE SEQUENCE</scope>
    <source>
        <strain evidence="1">JCM 13583</strain>
    </source>
</reference>
<name>A0AA37BQS7_9ARCH</name>
<reference evidence="1" key="1">
    <citation type="journal article" date="2014" name="Int. J. Syst. Evol. Microbiol.">
        <title>Complete genome sequence of Corynebacterium casei LMG S-19264T (=DSM 44701T), isolated from a smear-ripened cheese.</title>
        <authorList>
            <consortium name="US DOE Joint Genome Institute (JGI-PGF)"/>
            <person name="Walter F."/>
            <person name="Albersmeier A."/>
            <person name="Kalinowski J."/>
            <person name="Ruckert C."/>
        </authorList>
    </citation>
    <scope>NUCLEOTIDE SEQUENCE</scope>
    <source>
        <strain evidence="1">JCM 13583</strain>
    </source>
</reference>
<sequence length="84" mass="9641">MIDLALYKGSKGTLKLSERGLEFRGKREQFSIPLERIERVSFKKTEFVTSTLYVNDIEITVCRAHLWAAKIRELKGMARAPARA</sequence>
<gene>
    <name evidence="1" type="ORF">GCM10007108_07360</name>
</gene>
<accession>A0AA37BQS7</accession>
<dbReference type="Proteomes" id="UP000632195">
    <property type="component" value="Unassembled WGS sequence"/>
</dbReference>
<protein>
    <submittedName>
        <fullName evidence="1">Uncharacterized protein</fullName>
    </submittedName>
</protein>